<sequence length="111" mass="12646">MILQRKKHFVTTYFCLLVVLLFSFENRGTLDARHVLFSVANLSLCPVRMMSLFFAPLKDGTAATCTVSRQKCLCQTAQYKSVAEFLAVQRERDTKDTLKGFRKNALSLSLF</sequence>
<dbReference type="Proteomes" id="UP001352852">
    <property type="component" value="Unassembled WGS sequence"/>
</dbReference>
<evidence type="ECO:0000313" key="2">
    <source>
        <dbReference type="Proteomes" id="UP001352852"/>
    </source>
</evidence>
<name>A0ABU7DI33_9TELE</name>
<organism evidence="1 2">
    <name type="scientific">Characodon lateralis</name>
    <dbReference type="NCBI Taxonomy" id="208331"/>
    <lineage>
        <taxon>Eukaryota</taxon>
        <taxon>Metazoa</taxon>
        <taxon>Chordata</taxon>
        <taxon>Craniata</taxon>
        <taxon>Vertebrata</taxon>
        <taxon>Euteleostomi</taxon>
        <taxon>Actinopterygii</taxon>
        <taxon>Neopterygii</taxon>
        <taxon>Teleostei</taxon>
        <taxon>Neoteleostei</taxon>
        <taxon>Acanthomorphata</taxon>
        <taxon>Ovalentaria</taxon>
        <taxon>Atherinomorphae</taxon>
        <taxon>Cyprinodontiformes</taxon>
        <taxon>Goodeidae</taxon>
        <taxon>Characodon</taxon>
    </lineage>
</organism>
<accession>A0ABU7DI33</accession>
<gene>
    <name evidence="1" type="ORF">CHARACLAT_006840</name>
</gene>
<evidence type="ECO:0008006" key="3">
    <source>
        <dbReference type="Google" id="ProtNLM"/>
    </source>
</evidence>
<comment type="caution">
    <text evidence="1">The sequence shown here is derived from an EMBL/GenBank/DDBJ whole genome shotgun (WGS) entry which is preliminary data.</text>
</comment>
<reference evidence="1 2" key="1">
    <citation type="submission" date="2021-06" db="EMBL/GenBank/DDBJ databases">
        <authorList>
            <person name="Palmer J.M."/>
        </authorList>
    </citation>
    <scope>NUCLEOTIDE SEQUENCE [LARGE SCALE GENOMIC DNA]</scope>
    <source>
        <strain evidence="1 2">CL_MEX2019</strain>
        <tissue evidence="1">Muscle</tissue>
    </source>
</reference>
<evidence type="ECO:0000313" key="1">
    <source>
        <dbReference type="EMBL" id="MED6273474.1"/>
    </source>
</evidence>
<proteinExistence type="predicted"/>
<keyword evidence="2" id="KW-1185">Reference proteome</keyword>
<protein>
    <recommendedName>
        <fullName evidence="3">Secreted protein</fullName>
    </recommendedName>
</protein>
<dbReference type="EMBL" id="JAHUTJ010024955">
    <property type="protein sequence ID" value="MED6273474.1"/>
    <property type="molecule type" value="Genomic_DNA"/>
</dbReference>